<keyword evidence="6" id="KW-1185">Reference proteome</keyword>
<sequence>MNLQIIYYGKLLGFICLFDKNCAFLSFFQTIGFIGPAVSLLGLNAAKNPSVASACLTVAVGLNSFSHSGFLVNFQEVAPEYAGVLHDV</sequence>
<organism evidence="5 6">
    <name type="scientific">Platanthera guangdongensis</name>
    <dbReference type="NCBI Taxonomy" id="2320717"/>
    <lineage>
        <taxon>Eukaryota</taxon>
        <taxon>Viridiplantae</taxon>
        <taxon>Streptophyta</taxon>
        <taxon>Embryophyta</taxon>
        <taxon>Tracheophyta</taxon>
        <taxon>Spermatophyta</taxon>
        <taxon>Magnoliopsida</taxon>
        <taxon>Liliopsida</taxon>
        <taxon>Asparagales</taxon>
        <taxon>Orchidaceae</taxon>
        <taxon>Orchidoideae</taxon>
        <taxon>Orchideae</taxon>
        <taxon>Orchidinae</taxon>
        <taxon>Platanthera</taxon>
    </lineage>
</organism>
<evidence type="ECO:0000313" key="5">
    <source>
        <dbReference type="EMBL" id="KAK8966593.1"/>
    </source>
</evidence>
<evidence type="ECO:0000256" key="3">
    <source>
        <dbReference type="ARBA" id="ARBA00022989"/>
    </source>
</evidence>
<gene>
    <name evidence="5" type="ORF">KSP40_PGU010634</name>
</gene>
<keyword evidence="2" id="KW-0812">Transmembrane</keyword>
<keyword evidence="3" id="KW-1133">Transmembrane helix</keyword>
<dbReference type="PANTHER" id="PTHR11662">
    <property type="entry name" value="SOLUTE CARRIER FAMILY 17"/>
    <property type="match status" value="1"/>
</dbReference>
<evidence type="ECO:0000256" key="2">
    <source>
        <dbReference type="ARBA" id="ARBA00022692"/>
    </source>
</evidence>
<accession>A0ABR2MUJ8</accession>
<comment type="subcellular location">
    <subcellularLocation>
        <location evidence="1">Membrane</location>
        <topology evidence="1">Multi-pass membrane protein</topology>
    </subcellularLocation>
</comment>
<reference evidence="5 6" key="1">
    <citation type="journal article" date="2022" name="Nat. Plants">
        <title>Genomes of leafy and leafless Platanthera orchids illuminate the evolution of mycoheterotrophy.</title>
        <authorList>
            <person name="Li M.H."/>
            <person name="Liu K.W."/>
            <person name="Li Z."/>
            <person name="Lu H.C."/>
            <person name="Ye Q.L."/>
            <person name="Zhang D."/>
            <person name="Wang J.Y."/>
            <person name="Li Y.F."/>
            <person name="Zhong Z.M."/>
            <person name="Liu X."/>
            <person name="Yu X."/>
            <person name="Liu D.K."/>
            <person name="Tu X.D."/>
            <person name="Liu B."/>
            <person name="Hao Y."/>
            <person name="Liao X.Y."/>
            <person name="Jiang Y.T."/>
            <person name="Sun W.H."/>
            <person name="Chen J."/>
            <person name="Chen Y.Q."/>
            <person name="Ai Y."/>
            <person name="Zhai J.W."/>
            <person name="Wu S.S."/>
            <person name="Zhou Z."/>
            <person name="Hsiao Y.Y."/>
            <person name="Wu W.L."/>
            <person name="Chen Y.Y."/>
            <person name="Lin Y.F."/>
            <person name="Hsu J.L."/>
            <person name="Li C.Y."/>
            <person name="Wang Z.W."/>
            <person name="Zhao X."/>
            <person name="Zhong W.Y."/>
            <person name="Ma X.K."/>
            <person name="Ma L."/>
            <person name="Huang J."/>
            <person name="Chen G.Z."/>
            <person name="Huang M.Z."/>
            <person name="Huang L."/>
            <person name="Peng D.H."/>
            <person name="Luo Y.B."/>
            <person name="Zou S.Q."/>
            <person name="Chen S.P."/>
            <person name="Lan S."/>
            <person name="Tsai W.C."/>
            <person name="Van de Peer Y."/>
            <person name="Liu Z.J."/>
        </authorList>
    </citation>
    <scope>NUCLEOTIDE SEQUENCE [LARGE SCALE GENOMIC DNA]</scope>
    <source>
        <strain evidence="5">Lor288</strain>
    </source>
</reference>
<dbReference type="InterPro" id="IPR050382">
    <property type="entry name" value="MFS_Na/Anion_cotransporter"/>
</dbReference>
<dbReference type="Proteomes" id="UP001412067">
    <property type="component" value="Unassembled WGS sequence"/>
</dbReference>
<comment type="caution">
    <text evidence="5">The sequence shown here is derived from an EMBL/GenBank/DDBJ whole genome shotgun (WGS) entry which is preliminary data.</text>
</comment>
<evidence type="ECO:0000256" key="1">
    <source>
        <dbReference type="ARBA" id="ARBA00004141"/>
    </source>
</evidence>
<evidence type="ECO:0000313" key="6">
    <source>
        <dbReference type="Proteomes" id="UP001412067"/>
    </source>
</evidence>
<proteinExistence type="predicted"/>
<evidence type="ECO:0000256" key="4">
    <source>
        <dbReference type="ARBA" id="ARBA00023136"/>
    </source>
</evidence>
<name>A0ABR2MUJ8_9ASPA</name>
<protein>
    <submittedName>
        <fullName evidence="5">Uncharacterized protein</fullName>
    </submittedName>
</protein>
<dbReference type="PANTHER" id="PTHR11662:SF399">
    <property type="entry name" value="FI19708P1-RELATED"/>
    <property type="match status" value="1"/>
</dbReference>
<keyword evidence="4" id="KW-0472">Membrane</keyword>
<dbReference type="EMBL" id="JBBWWR010000005">
    <property type="protein sequence ID" value="KAK8966593.1"/>
    <property type="molecule type" value="Genomic_DNA"/>
</dbReference>